<accession>A0ABS9ZTC9</accession>
<evidence type="ECO:0000313" key="1">
    <source>
        <dbReference type="EMBL" id="MCJ0741768.1"/>
    </source>
</evidence>
<dbReference type="Proteomes" id="UP001165460">
    <property type="component" value="Unassembled WGS sequence"/>
</dbReference>
<proteinExistence type="predicted"/>
<sequence length="53" mass="6328">MNADFKITNAKQYEETMIAIFEMQEQEDPLTDQQLADIDIMLKEAQRYEDEEL</sequence>
<protein>
    <recommendedName>
        <fullName evidence="3">XRE family transcriptional regulator</fullName>
    </recommendedName>
</protein>
<keyword evidence="2" id="KW-1185">Reference proteome</keyword>
<name>A0ABS9ZTC9_9SPHI</name>
<dbReference type="EMBL" id="JALGBH010000001">
    <property type="protein sequence ID" value="MCJ0741768.1"/>
    <property type="molecule type" value="Genomic_DNA"/>
</dbReference>
<evidence type="ECO:0000313" key="2">
    <source>
        <dbReference type="Proteomes" id="UP001165460"/>
    </source>
</evidence>
<organism evidence="1 2">
    <name type="scientific">Pedobacter montanisoli</name>
    <dbReference type="NCBI Taxonomy" id="2923277"/>
    <lineage>
        <taxon>Bacteria</taxon>
        <taxon>Pseudomonadati</taxon>
        <taxon>Bacteroidota</taxon>
        <taxon>Sphingobacteriia</taxon>
        <taxon>Sphingobacteriales</taxon>
        <taxon>Sphingobacteriaceae</taxon>
        <taxon>Pedobacter</taxon>
    </lineage>
</organism>
<reference evidence="1" key="1">
    <citation type="submission" date="2022-03" db="EMBL/GenBank/DDBJ databases">
        <authorList>
            <person name="Woo C.Y."/>
        </authorList>
    </citation>
    <scope>NUCLEOTIDE SEQUENCE</scope>
    <source>
        <strain evidence="1">CYS-01</strain>
    </source>
</reference>
<evidence type="ECO:0008006" key="3">
    <source>
        <dbReference type="Google" id="ProtNLM"/>
    </source>
</evidence>
<gene>
    <name evidence="1" type="ORF">MMF97_03515</name>
</gene>
<comment type="caution">
    <text evidence="1">The sequence shown here is derived from an EMBL/GenBank/DDBJ whole genome shotgun (WGS) entry which is preliminary data.</text>
</comment>
<dbReference type="RefSeq" id="WP_243359218.1">
    <property type="nucleotide sequence ID" value="NZ_JALGBH010000001.1"/>
</dbReference>